<feature type="compositionally biased region" description="Basic and acidic residues" evidence="1">
    <location>
        <begin position="32"/>
        <end position="41"/>
    </location>
</feature>
<reference evidence="2" key="1">
    <citation type="journal article" date="2019" name="Beilstein J. Org. Chem.">
        <title>Nanangenines: drimane sesquiterpenoids as the dominant metabolite cohort of a novel Australian fungus, Aspergillus nanangensis.</title>
        <authorList>
            <person name="Lacey H.J."/>
            <person name="Gilchrist C.L.M."/>
            <person name="Crombie A."/>
            <person name="Kalaitzis J.A."/>
            <person name="Vuong D."/>
            <person name="Rutledge P.J."/>
            <person name="Turner P."/>
            <person name="Pitt J.I."/>
            <person name="Lacey E."/>
            <person name="Chooi Y.H."/>
            <person name="Piggott A.M."/>
        </authorList>
    </citation>
    <scope>NUCLEOTIDE SEQUENCE</scope>
    <source>
        <strain evidence="2">MST-FP2251</strain>
    </source>
</reference>
<evidence type="ECO:0000256" key="1">
    <source>
        <dbReference type="SAM" id="MobiDB-lite"/>
    </source>
</evidence>
<protein>
    <submittedName>
        <fullName evidence="2">Uncharacterized protein</fullName>
    </submittedName>
</protein>
<name>A0AAD4CLL0_ASPNN</name>
<reference evidence="2" key="2">
    <citation type="submission" date="2020-02" db="EMBL/GenBank/DDBJ databases">
        <authorList>
            <person name="Gilchrist C.L.M."/>
            <person name="Chooi Y.-H."/>
        </authorList>
    </citation>
    <scope>NUCLEOTIDE SEQUENCE</scope>
    <source>
        <strain evidence="2">MST-FP2251</strain>
    </source>
</reference>
<dbReference type="EMBL" id="VCAU01000045">
    <property type="protein sequence ID" value="KAF9888577.1"/>
    <property type="molecule type" value="Genomic_DNA"/>
</dbReference>
<proteinExistence type="predicted"/>
<dbReference type="AlphaFoldDB" id="A0AAD4CLL0"/>
<comment type="caution">
    <text evidence="2">The sequence shown here is derived from an EMBL/GenBank/DDBJ whole genome shotgun (WGS) entry which is preliminary data.</text>
</comment>
<evidence type="ECO:0000313" key="2">
    <source>
        <dbReference type="EMBL" id="KAF9888577.1"/>
    </source>
</evidence>
<accession>A0AAD4CLL0</accession>
<keyword evidence="3" id="KW-1185">Reference proteome</keyword>
<dbReference type="Proteomes" id="UP001194746">
    <property type="component" value="Unassembled WGS sequence"/>
</dbReference>
<sequence length="335" mass="37644">MPAGLRWLFTLPQGEGQPSVESGPEPTTSIRVDNRHARDGHPEEVLADRGNLVFCIGEGPNTLELRCSLKRLGERSHMFEMSEARMQALPPLVKMVSTVEVFFPGGEEEAWKIVLRIGHGLYSEIQINDRRLEVVRDMANITQLLDLHRAMYNFWHRYILTMVIGGNTTKRAGATALVTIAWVLNMPELFKDFTRSMITHQFTMKDPELNPDSFVHIRVWEAIAAKQAVLGAVLYNVSPTGDPAYRGDYQRILKSITGLNLASFKEDWMKRRFANLFKSVVEAKLLSLWPYPIVAEAPTYDCDLLVAQLLQQHALNLEAARAANQATVEAAAESG</sequence>
<gene>
    <name evidence="2" type="ORF">FE257_008509</name>
</gene>
<evidence type="ECO:0000313" key="3">
    <source>
        <dbReference type="Proteomes" id="UP001194746"/>
    </source>
</evidence>
<feature type="region of interest" description="Disordered" evidence="1">
    <location>
        <begin position="10"/>
        <end position="41"/>
    </location>
</feature>
<organism evidence="2 3">
    <name type="scientific">Aspergillus nanangensis</name>
    <dbReference type="NCBI Taxonomy" id="2582783"/>
    <lineage>
        <taxon>Eukaryota</taxon>
        <taxon>Fungi</taxon>
        <taxon>Dikarya</taxon>
        <taxon>Ascomycota</taxon>
        <taxon>Pezizomycotina</taxon>
        <taxon>Eurotiomycetes</taxon>
        <taxon>Eurotiomycetidae</taxon>
        <taxon>Eurotiales</taxon>
        <taxon>Aspergillaceae</taxon>
        <taxon>Aspergillus</taxon>
        <taxon>Aspergillus subgen. Circumdati</taxon>
    </lineage>
</organism>